<dbReference type="EMBL" id="MN738879">
    <property type="protein sequence ID" value="QHT29594.1"/>
    <property type="molecule type" value="Genomic_DNA"/>
</dbReference>
<dbReference type="AlphaFoldDB" id="A0A6C0EK87"/>
<evidence type="ECO:0008006" key="2">
    <source>
        <dbReference type="Google" id="ProtNLM"/>
    </source>
</evidence>
<dbReference type="Gene3D" id="3.40.50.450">
    <property type="match status" value="1"/>
</dbReference>
<organism evidence="1">
    <name type="scientific">viral metagenome</name>
    <dbReference type="NCBI Taxonomy" id="1070528"/>
    <lineage>
        <taxon>unclassified sequences</taxon>
        <taxon>metagenomes</taxon>
        <taxon>organismal metagenomes</taxon>
    </lineage>
</organism>
<name>A0A6C0EK87_9ZZZZ</name>
<dbReference type="SUPFAM" id="SSF52309">
    <property type="entry name" value="N-(deoxy)ribosyltransferase-like"/>
    <property type="match status" value="1"/>
</dbReference>
<protein>
    <recommendedName>
        <fullName evidence="2">Nucleoside deoxyribosyltransferase</fullName>
    </recommendedName>
</protein>
<dbReference type="Pfam" id="PF05014">
    <property type="entry name" value="Nuc_deoxyrib_tr"/>
    <property type="match status" value="1"/>
</dbReference>
<proteinExistence type="predicted"/>
<reference evidence="1" key="1">
    <citation type="journal article" date="2020" name="Nature">
        <title>Giant virus diversity and host interactions through global metagenomics.</title>
        <authorList>
            <person name="Schulz F."/>
            <person name="Roux S."/>
            <person name="Paez-Espino D."/>
            <person name="Jungbluth S."/>
            <person name="Walsh D.A."/>
            <person name="Denef V.J."/>
            <person name="McMahon K.D."/>
            <person name="Konstantinidis K.T."/>
            <person name="Eloe-Fadrosh E.A."/>
            <person name="Kyrpides N.C."/>
            <person name="Woyke T."/>
        </authorList>
    </citation>
    <scope>NUCLEOTIDE SEQUENCE</scope>
    <source>
        <strain evidence="1">GVMAG-M-3300005589-24</strain>
    </source>
</reference>
<evidence type="ECO:0000313" key="1">
    <source>
        <dbReference type="EMBL" id="QHT29594.1"/>
    </source>
</evidence>
<accession>A0A6C0EK87</accession>
<sequence>MKLYIAGKWYDGKKIQNKMKELVALGHTITHDWTTSETTYTSAEFRMREDAISDINGVKNADVVIAIVDDNDYPYRGTSHEIGAALALGKPVMLYCPQPLVSAWCQTCFSRHPCITLFEKWTDIVNKLT</sequence>
<dbReference type="InterPro" id="IPR007710">
    <property type="entry name" value="Nucleoside_deoxyribTrfase"/>
</dbReference>